<name>A0A382XBP6_9ZZZZ</name>
<protein>
    <submittedName>
        <fullName evidence="1">Uncharacterized protein</fullName>
    </submittedName>
</protein>
<proteinExistence type="predicted"/>
<feature type="non-terminal residue" evidence="1">
    <location>
        <position position="1"/>
    </location>
</feature>
<sequence>SNEAEFIIKPYVRSAVIITRFII</sequence>
<dbReference type="EMBL" id="UINC01166035">
    <property type="protein sequence ID" value="SVD67761.1"/>
    <property type="molecule type" value="Genomic_DNA"/>
</dbReference>
<dbReference type="AlphaFoldDB" id="A0A382XBP6"/>
<organism evidence="1">
    <name type="scientific">marine metagenome</name>
    <dbReference type="NCBI Taxonomy" id="408172"/>
    <lineage>
        <taxon>unclassified sequences</taxon>
        <taxon>metagenomes</taxon>
        <taxon>ecological metagenomes</taxon>
    </lineage>
</organism>
<feature type="non-terminal residue" evidence="1">
    <location>
        <position position="23"/>
    </location>
</feature>
<accession>A0A382XBP6</accession>
<gene>
    <name evidence="1" type="ORF">METZ01_LOCUS420615</name>
</gene>
<evidence type="ECO:0000313" key="1">
    <source>
        <dbReference type="EMBL" id="SVD67761.1"/>
    </source>
</evidence>
<reference evidence="1" key="1">
    <citation type="submission" date="2018-05" db="EMBL/GenBank/DDBJ databases">
        <authorList>
            <person name="Lanie J.A."/>
            <person name="Ng W.-L."/>
            <person name="Kazmierczak K.M."/>
            <person name="Andrzejewski T.M."/>
            <person name="Davidsen T.M."/>
            <person name="Wayne K.J."/>
            <person name="Tettelin H."/>
            <person name="Glass J.I."/>
            <person name="Rusch D."/>
            <person name="Podicherti R."/>
            <person name="Tsui H.-C.T."/>
            <person name="Winkler M.E."/>
        </authorList>
    </citation>
    <scope>NUCLEOTIDE SEQUENCE</scope>
</reference>